<evidence type="ECO:0000313" key="2">
    <source>
        <dbReference type="EMBL" id="MCK8787125.1"/>
    </source>
</evidence>
<reference evidence="2" key="1">
    <citation type="submission" date="2022-04" db="EMBL/GenBank/DDBJ databases">
        <title>Roseomonas acroporae sp. nov., isolated from coral Acropora digitifera.</title>
        <authorList>
            <person name="Sun H."/>
        </authorList>
    </citation>
    <scope>NUCLEOTIDE SEQUENCE</scope>
    <source>
        <strain evidence="2">NAR14</strain>
    </source>
</reference>
<dbReference type="EMBL" id="JALPRX010000105">
    <property type="protein sequence ID" value="MCK8787125.1"/>
    <property type="molecule type" value="Genomic_DNA"/>
</dbReference>
<proteinExistence type="predicted"/>
<dbReference type="Proteomes" id="UP001139516">
    <property type="component" value="Unassembled WGS sequence"/>
</dbReference>
<keyword evidence="3" id="KW-1185">Reference proteome</keyword>
<sequence length="57" mass="6650">MSETAIPSEPMQDSPHRGKVASKAKEEIRRTYERLHAGIRRGLRVFATRDEDHRGYR</sequence>
<comment type="caution">
    <text evidence="2">The sequence shown here is derived from an EMBL/GenBank/DDBJ whole genome shotgun (WGS) entry which is preliminary data.</text>
</comment>
<evidence type="ECO:0000256" key="1">
    <source>
        <dbReference type="SAM" id="MobiDB-lite"/>
    </source>
</evidence>
<feature type="region of interest" description="Disordered" evidence="1">
    <location>
        <begin position="1"/>
        <end position="27"/>
    </location>
</feature>
<dbReference type="RefSeq" id="WP_248669179.1">
    <property type="nucleotide sequence ID" value="NZ_JALPRX010000105.1"/>
</dbReference>
<gene>
    <name evidence="2" type="ORF">M0638_22380</name>
</gene>
<evidence type="ECO:0000313" key="3">
    <source>
        <dbReference type="Proteomes" id="UP001139516"/>
    </source>
</evidence>
<protein>
    <submittedName>
        <fullName evidence="2">Uncharacterized protein</fullName>
    </submittedName>
</protein>
<dbReference type="AlphaFoldDB" id="A0A9X2BZK2"/>
<organism evidence="2 3">
    <name type="scientific">Roseomonas acroporae</name>
    <dbReference type="NCBI Taxonomy" id="2937791"/>
    <lineage>
        <taxon>Bacteria</taxon>
        <taxon>Pseudomonadati</taxon>
        <taxon>Pseudomonadota</taxon>
        <taxon>Alphaproteobacteria</taxon>
        <taxon>Acetobacterales</taxon>
        <taxon>Roseomonadaceae</taxon>
        <taxon>Roseomonas</taxon>
    </lineage>
</organism>
<name>A0A9X2BZK2_9PROT</name>
<accession>A0A9X2BZK2</accession>